<evidence type="ECO:0000313" key="4">
    <source>
        <dbReference type="Proteomes" id="UP000190776"/>
    </source>
</evidence>
<organism evidence="3 4">
    <name type="scientific">Diplodia seriata</name>
    <dbReference type="NCBI Taxonomy" id="420778"/>
    <lineage>
        <taxon>Eukaryota</taxon>
        <taxon>Fungi</taxon>
        <taxon>Dikarya</taxon>
        <taxon>Ascomycota</taxon>
        <taxon>Pezizomycotina</taxon>
        <taxon>Dothideomycetes</taxon>
        <taxon>Dothideomycetes incertae sedis</taxon>
        <taxon>Botryosphaeriales</taxon>
        <taxon>Botryosphaeriaceae</taxon>
        <taxon>Diplodia</taxon>
    </lineage>
</organism>
<dbReference type="InterPro" id="IPR001938">
    <property type="entry name" value="Thaumatin"/>
</dbReference>
<reference evidence="3 4" key="1">
    <citation type="submission" date="2017-01" db="EMBL/GenBank/DDBJ databases">
        <title>Draft genome sequence of Diplodia seriata F98.1, a fungal species involved in grapevine trunk diseases.</title>
        <authorList>
            <person name="Robert-Siegwald G."/>
            <person name="Vallet J."/>
            <person name="Abou-Mansour E."/>
            <person name="Xu J."/>
            <person name="Rey P."/>
            <person name="Bertsch C."/>
            <person name="Rego C."/>
            <person name="Larignon P."/>
            <person name="Fontaine F."/>
            <person name="Lebrun M.-H."/>
        </authorList>
    </citation>
    <scope>NUCLEOTIDE SEQUENCE [LARGE SCALE GENOMIC DNA]</scope>
    <source>
        <strain evidence="3 4">F98.1</strain>
    </source>
</reference>
<sequence length="375" mass="40178">MRPSTSHGAACALYLSLLAYLPSSAAIHHMKRELPDHVRRANSGTKPLIVTNKCPDSIYPAFITQEGTGPEKSGFELKTGGQRKQTVSANWQGRVWGRTNCTFPADGPTACGTGDCNGQVECTVSGLNPVTLAEFTLDGGDGQTYYDISLVDGYNLPMGIVMYPEGTAALEKAPQNATNPSCEGTASQLADSTFNPYNGASQTFLGTNSSYPLPFDKQVTEDQASRWCPWVLQVNPPSKPGDGVYPYPDDKIQRPAFSPCYSACSKWNKPSDCCVGKYDSPSSCSAGEYSHAAKKVCPDAYSYAFDDQTSTFIIPIGAGFEVVFCPGGRSTNILASDPTYSNAKKSSGHVPHNMHGALGLLLALTMNTILFTCFF</sequence>
<dbReference type="OrthoDB" id="430315at2759"/>
<accession>A0A1S8B5U7</accession>
<protein>
    <submittedName>
        <fullName evidence="3">Thaumatin-like protein 1a</fullName>
    </submittedName>
</protein>
<feature type="disulfide bond" evidence="1">
    <location>
        <begin position="116"/>
        <end position="122"/>
    </location>
</feature>
<dbReference type="Pfam" id="PF00314">
    <property type="entry name" value="Thaumatin"/>
    <property type="match status" value="1"/>
</dbReference>
<dbReference type="SMART" id="SM00205">
    <property type="entry name" value="THN"/>
    <property type="match status" value="1"/>
</dbReference>
<proteinExistence type="predicted"/>
<feature type="signal peptide" evidence="2">
    <location>
        <begin position="1"/>
        <end position="26"/>
    </location>
</feature>
<dbReference type="AlphaFoldDB" id="A0A1S8B5U7"/>
<keyword evidence="2" id="KW-0732">Signal</keyword>
<keyword evidence="1" id="KW-1015">Disulfide bond</keyword>
<name>A0A1S8B5U7_9PEZI</name>
<comment type="caution">
    <text evidence="3">The sequence shown here is derived from an EMBL/GenBank/DDBJ whole genome shotgun (WGS) entry which is preliminary data.</text>
</comment>
<dbReference type="Proteomes" id="UP000190776">
    <property type="component" value="Unassembled WGS sequence"/>
</dbReference>
<evidence type="ECO:0000256" key="1">
    <source>
        <dbReference type="PIRSR" id="PIRSR002703-1"/>
    </source>
</evidence>
<dbReference type="PANTHER" id="PTHR31048">
    <property type="entry name" value="OS03G0233200 PROTEIN"/>
    <property type="match status" value="1"/>
</dbReference>
<feature type="chain" id="PRO_5010521493" evidence="2">
    <location>
        <begin position="27"/>
        <end position="375"/>
    </location>
</feature>
<evidence type="ECO:0000313" key="3">
    <source>
        <dbReference type="EMBL" id="OMP82776.1"/>
    </source>
</evidence>
<feature type="disulfide bond" evidence="1">
    <location>
        <begin position="101"/>
        <end position="111"/>
    </location>
</feature>
<feature type="disulfide bond" evidence="1">
    <location>
        <begin position="264"/>
        <end position="273"/>
    </location>
</feature>
<gene>
    <name evidence="3" type="ORF">BK809_0000966</name>
</gene>
<feature type="disulfide bond" evidence="1">
    <location>
        <begin position="54"/>
        <end position="325"/>
    </location>
</feature>
<dbReference type="PIRSF" id="PIRSF002703">
    <property type="entry name" value="Thaumatin"/>
    <property type="match status" value="1"/>
</dbReference>
<dbReference type="PROSITE" id="PS51367">
    <property type="entry name" value="THAUMATIN_2"/>
    <property type="match status" value="1"/>
</dbReference>
<evidence type="ECO:0000256" key="2">
    <source>
        <dbReference type="SAM" id="SignalP"/>
    </source>
</evidence>
<dbReference type="Gene3D" id="2.60.110.10">
    <property type="entry name" value="Thaumatin"/>
    <property type="match status" value="1"/>
</dbReference>
<dbReference type="PRINTS" id="PR00347">
    <property type="entry name" value="THAUMATIN"/>
</dbReference>
<feature type="disulfide bond" evidence="1">
    <location>
        <begin position="274"/>
        <end position="284"/>
    </location>
</feature>
<dbReference type="STRING" id="420778.A0A1S8B5U7"/>
<dbReference type="EMBL" id="MSZU01000113">
    <property type="protein sequence ID" value="OMP82776.1"/>
    <property type="molecule type" value="Genomic_DNA"/>
</dbReference>
<dbReference type="InterPro" id="IPR037176">
    <property type="entry name" value="Osmotin/thaumatin-like_sf"/>
</dbReference>
<dbReference type="SUPFAM" id="SSF49870">
    <property type="entry name" value="Osmotin, thaumatin-like protein"/>
    <property type="match status" value="1"/>
</dbReference>
<feature type="disulfide bond" evidence="1">
    <location>
        <begin position="228"/>
        <end position="260"/>
    </location>
</feature>